<evidence type="ECO:0000256" key="1">
    <source>
        <dbReference type="ARBA" id="ARBA00009175"/>
    </source>
</evidence>
<gene>
    <name evidence="7" type="ORF">ATL39_1692</name>
</gene>
<evidence type="ECO:0000256" key="2">
    <source>
        <dbReference type="ARBA" id="ARBA00022505"/>
    </source>
</evidence>
<feature type="binding site" evidence="5">
    <location>
        <position position="35"/>
    </location>
    <ligand>
        <name>molybdate</name>
        <dbReference type="ChEBI" id="CHEBI:36264"/>
    </ligand>
</feature>
<keyword evidence="4 6" id="KW-0732">Signal</keyword>
<feature type="chain" id="PRO_5019570970" evidence="6">
    <location>
        <begin position="22"/>
        <end position="254"/>
    </location>
</feature>
<keyword evidence="3 5" id="KW-0479">Metal-binding</keyword>
<feature type="binding site" evidence="5">
    <location>
        <position position="189"/>
    </location>
    <ligand>
        <name>molybdate</name>
        <dbReference type="ChEBI" id="CHEBI:36264"/>
    </ligand>
</feature>
<keyword evidence="8" id="KW-1185">Reference proteome</keyword>
<feature type="binding site" evidence="5">
    <location>
        <position position="171"/>
    </location>
    <ligand>
        <name>molybdate</name>
        <dbReference type="ChEBI" id="CHEBI:36264"/>
    </ligand>
</feature>
<protein>
    <submittedName>
        <fullName evidence="7">Molybdate transport system substrate-binding protein</fullName>
    </submittedName>
</protein>
<dbReference type="EMBL" id="RAPK01000008">
    <property type="protein sequence ID" value="RKD73399.1"/>
    <property type="molecule type" value="Genomic_DNA"/>
</dbReference>
<organism evidence="7 8">
    <name type="scientific">Sinobaca qinghaiensis</name>
    <dbReference type="NCBI Taxonomy" id="342944"/>
    <lineage>
        <taxon>Bacteria</taxon>
        <taxon>Bacillati</taxon>
        <taxon>Bacillota</taxon>
        <taxon>Bacilli</taxon>
        <taxon>Bacillales</taxon>
        <taxon>Sporolactobacillaceae</taxon>
        <taxon>Sinobaca</taxon>
    </lineage>
</organism>
<evidence type="ECO:0000256" key="3">
    <source>
        <dbReference type="ARBA" id="ARBA00022723"/>
    </source>
</evidence>
<evidence type="ECO:0000313" key="7">
    <source>
        <dbReference type="EMBL" id="RKD73399.1"/>
    </source>
</evidence>
<dbReference type="PIRSF" id="PIRSF004846">
    <property type="entry name" value="ModA"/>
    <property type="match status" value="1"/>
</dbReference>
<comment type="caution">
    <text evidence="7">The sequence shown here is derived from an EMBL/GenBank/DDBJ whole genome shotgun (WGS) entry which is preliminary data.</text>
</comment>
<evidence type="ECO:0000256" key="6">
    <source>
        <dbReference type="SAM" id="SignalP"/>
    </source>
</evidence>
<dbReference type="PANTHER" id="PTHR30632">
    <property type="entry name" value="MOLYBDATE-BINDING PERIPLASMIC PROTEIN"/>
    <property type="match status" value="1"/>
</dbReference>
<dbReference type="GO" id="GO:0030973">
    <property type="term" value="F:molybdate ion binding"/>
    <property type="evidence" value="ECO:0007669"/>
    <property type="project" value="UniProtKB-ARBA"/>
</dbReference>
<accession>A0A419V4E9</accession>
<dbReference type="FunFam" id="3.40.190.10:FF:000035">
    <property type="entry name" value="Molybdate ABC transporter substrate-binding protein"/>
    <property type="match status" value="1"/>
</dbReference>
<name>A0A419V4E9_9BACL</name>
<sequence length="254" mass="27426">MKRIFFVFLPLLPLFAACGQAAEEEDVINIYAATSLQDSLESMEEELETALGADVTFTFEGSGTLQEEIAGGADADIFFSASNTSMDVLEEEQLIDQESRQNVLANELVMIENAGEPEKLNGLDDLTTDAVDKLAAGTPTDAAAGIYTQEMMESLGIFDEIKHKIVQSRNVKEAVLFVASGETETGFVYATDAPSTDQVDIVTAVDPALHSPIEYPIALTADGSENETAREALDYLTGPEAEEVFDSYGFLQPE</sequence>
<reference evidence="7 8" key="1">
    <citation type="submission" date="2018-09" db="EMBL/GenBank/DDBJ databases">
        <title>Genomic Encyclopedia of Archaeal and Bacterial Type Strains, Phase II (KMG-II): from individual species to whole genera.</title>
        <authorList>
            <person name="Goeker M."/>
        </authorList>
    </citation>
    <scope>NUCLEOTIDE SEQUENCE [LARGE SCALE GENOMIC DNA]</scope>
    <source>
        <strain evidence="7 8">DSM 17008</strain>
    </source>
</reference>
<dbReference type="SUPFAM" id="SSF53850">
    <property type="entry name" value="Periplasmic binding protein-like II"/>
    <property type="match status" value="1"/>
</dbReference>
<evidence type="ECO:0000256" key="4">
    <source>
        <dbReference type="ARBA" id="ARBA00022729"/>
    </source>
</evidence>
<comment type="similarity">
    <text evidence="1">Belongs to the bacterial solute-binding protein ModA family.</text>
</comment>
<dbReference type="GO" id="GO:0015689">
    <property type="term" value="P:molybdate ion transport"/>
    <property type="evidence" value="ECO:0007669"/>
    <property type="project" value="InterPro"/>
</dbReference>
<feature type="signal peptide" evidence="6">
    <location>
        <begin position="1"/>
        <end position="21"/>
    </location>
</feature>
<dbReference type="GO" id="GO:1901359">
    <property type="term" value="F:tungstate binding"/>
    <property type="evidence" value="ECO:0007669"/>
    <property type="project" value="UniProtKB-ARBA"/>
</dbReference>
<evidence type="ECO:0000256" key="5">
    <source>
        <dbReference type="PIRSR" id="PIRSR004846-1"/>
    </source>
</evidence>
<feature type="binding site" evidence="5">
    <location>
        <position position="144"/>
    </location>
    <ligand>
        <name>molybdate</name>
        <dbReference type="ChEBI" id="CHEBI:36264"/>
    </ligand>
</feature>
<dbReference type="GO" id="GO:0046872">
    <property type="term" value="F:metal ion binding"/>
    <property type="evidence" value="ECO:0007669"/>
    <property type="project" value="UniProtKB-KW"/>
</dbReference>
<dbReference type="Pfam" id="PF13531">
    <property type="entry name" value="SBP_bac_11"/>
    <property type="match status" value="1"/>
</dbReference>
<dbReference type="PROSITE" id="PS51257">
    <property type="entry name" value="PROKAR_LIPOPROTEIN"/>
    <property type="match status" value="1"/>
</dbReference>
<dbReference type="Gene3D" id="3.40.190.10">
    <property type="entry name" value="Periplasmic binding protein-like II"/>
    <property type="match status" value="2"/>
</dbReference>
<dbReference type="AlphaFoldDB" id="A0A419V4E9"/>
<dbReference type="RefSeq" id="WP_170146877.1">
    <property type="nucleotide sequence ID" value="NZ_RAPK01000008.1"/>
</dbReference>
<dbReference type="NCBIfam" id="TIGR01256">
    <property type="entry name" value="modA"/>
    <property type="match status" value="1"/>
</dbReference>
<feature type="binding site" evidence="5">
    <location>
        <position position="62"/>
    </location>
    <ligand>
        <name>molybdate</name>
        <dbReference type="ChEBI" id="CHEBI:36264"/>
    </ligand>
</feature>
<dbReference type="InterPro" id="IPR005950">
    <property type="entry name" value="ModA"/>
</dbReference>
<proteinExistence type="inferred from homology"/>
<keyword evidence="2 5" id="KW-0500">Molybdenum</keyword>
<dbReference type="InterPro" id="IPR050682">
    <property type="entry name" value="ModA/WtpA"/>
</dbReference>
<dbReference type="PANTHER" id="PTHR30632:SF0">
    <property type="entry name" value="SULFATE-BINDING PROTEIN"/>
    <property type="match status" value="1"/>
</dbReference>
<evidence type="ECO:0000313" key="8">
    <source>
        <dbReference type="Proteomes" id="UP000285120"/>
    </source>
</evidence>
<dbReference type="Proteomes" id="UP000285120">
    <property type="component" value="Unassembled WGS sequence"/>
</dbReference>